<name>A0A9N8Z4G7_9GLOM</name>
<dbReference type="Proteomes" id="UP000789342">
    <property type="component" value="Unassembled WGS sequence"/>
</dbReference>
<dbReference type="EMBL" id="CAJVPV010000838">
    <property type="protein sequence ID" value="CAG8475807.1"/>
    <property type="molecule type" value="Genomic_DNA"/>
</dbReference>
<organism evidence="1 2">
    <name type="scientific">Acaulospora morrowiae</name>
    <dbReference type="NCBI Taxonomy" id="94023"/>
    <lineage>
        <taxon>Eukaryota</taxon>
        <taxon>Fungi</taxon>
        <taxon>Fungi incertae sedis</taxon>
        <taxon>Mucoromycota</taxon>
        <taxon>Glomeromycotina</taxon>
        <taxon>Glomeromycetes</taxon>
        <taxon>Diversisporales</taxon>
        <taxon>Acaulosporaceae</taxon>
        <taxon>Acaulospora</taxon>
    </lineage>
</organism>
<gene>
    <name evidence="1" type="ORF">AMORRO_LOCUS2068</name>
</gene>
<proteinExistence type="predicted"/>
<keyword evidence="2" id="KW-1185">Reference proteome</keyword>
<protein>
    <submittedName>
        <fullName evidence="1">12106_t:CDS:1</fullName>
    </submittedName>
</protein>
<dbReference type="AlphaFoldDB" id="A0A9N8Z4G7"/>
<comment type="caution">
    <text evidence="1">The sequence shown here is derived from an EMBL/GenBank/DDBJ whole genome shotgun (WGS) entry which is preliminary data.</text>
</comment>
<evidence type="ECO:0000313" key="2">
    <source>
        <dbReference type="Proteomes" id="UP000789342"/>
    </source>
</evidence>
<sequence>MLKINFSNYTFILLDETNILLDILQISIPVKEYYKMLEAKRYGTDLLLDELDVKLSIVKNI</sequence>
<reference evidence="1" key="1">
    <citation type="submission" date="2021-06" db="EMBL/GenBank/DDBJ databases">
        <authorList>
            <person name="Kallberg Y."/>
            <person name="Tangrot J."/>
            <person name="Rosling A."/>
        </authorList>
    </citation>
    <scope>NUCLEOTIDE SEQUENCE</scope>
    <source>
        <strain evidence="1">CL551</strain>
    </source>
</reference>
<accession>A0A9N8Z4G7</accession>
<evidence type="ECO:0000313" key="1">
    <source>
        <dbReference type="EMBL" id="CAG8475807.1"/>
    </source>
</evidence>